<sequence length="344" mass="40441">MSIINHREIVNPENREDIVITFDTRKFKGKENLFLNGNQLVEHLKKNCQLIQFLSTKDYHLNGKRGSYIAICYSAKKDLDKTIIFKFGNFRMVYKILTPRNLQALNASIQSKINHIKLLRIKNSNQNNNNNNNNIDYDRRQLLEFIHNDWQIETNNITKTHNNTHYIMTRASTNNEWNKSEIILSQMVNGLTCNHILYENLCHNLAFSIEIVSVMNFKVTDRAQQMKVLTKVKFGDVIFYNSPDRFSRRQSDFRILVNILSKVDCDLIFFNSPFPEIDGYLVKLNFFRQTLELVKKKETTELPGKHITFQWYLSSLDEYFPVYLSLSMEHGLYCQTLVCLGNLS</sequence>
<keyword evidence="2" id="KW-1185">Reference proteome</keyword>
<dbReference type="Gene3D" id="3.40.50.1390">
    <property type="entry name" value="Resolvase, N-terminal catalytic domain"/>
    <property type="match status" value="1"/>
</dbReference>
<dbReference type="Proteomes" id="UP000076078">
    <property type="component" value="Unassembled WGS sequence"/>
</dbReference>
<accession>A0A151Z6E1</accession>
<proteinExistence type="predicted"/>
<dbReference type="GO" id="GO:0003677">
    <property type="term" value="F:DNA binding"/>
    <property type="evidence" value="ECO:0007669"/>
    <property type="project" value="InterPro"/>
</dbReference>
<gene>
    <name evidence="1" type="ORF">DLAC_09472</name>
</gene>
<dbReference type="EMBL" id="LODT01000039">
    <property type="protein sequence ID" value="KYQ89522.1"/>
    <property type="molecule type" value="Genomic_DNA"/>
</dbReference>
<name>A0A151Z6E1_TIELA</name>
<dbReference type="AlphaFoldDB" id="A0A151Z6E1"/>
<dbReference type="InParanoid" id="A0A151Z6E1"/>
<organism evidence="1 2">
    <name type="scientific">Tieghemostelium lacteum</name>
    <name type="common">Slime mold</name>
    <name type="synonym">Dictyostelium lacteum</name>
    <dbReference type="NCBI Taxonomy" id="361077"/>
    <lineage>
        <taxon>Eukaryota</taxon>
        <taxon>Amoebozoa</taxon>
        <taxon>Evosea</taxon>
        <taxon>Eumycetozoa</taxon>
        <taxon>Dictyostelia</taxon>
        <taxon>Dictyosteliales</taxon>
        <taxon>Raperosteliaceae</taxon>
        <taxon>Tieghemostelium</taxon>
    </lineage>
</organism>
<dbReference type="GO" id="GO:0000150">
    <property type="term" value="F:DNA strand exchange activity"/>
    <property type="evidence" value="ECO:0007669"/>
    <property type="project" value="InterPro"/>
</dbReference>
<evidence type="ECO:0000313" key="2">
    <source>
        <dbReference type="Proteomes" id="UP000076078"/>
    </source>
</evidence>
<dbReference type="SUPFAM" id="SSF53041">
    <property type="entry name" value="Resolvase-like"/>
    <property type="match status" value="1"/>
</dbReference>
<reference evidence="1 2" key="1">
    <citation type="submission" date="2015-12" db="EMBL/GenBank/DDBJ databases">
        <title>Dictyostelia acquired genes for synthesis and detection of signals that induce cell-type specialization by lateral gene transfer from prokaryotes.</title>
        <authorList>
            <person name="Gloeckner G."/>
            <person name="Schaap P."/>
        </authorList>
    </citation>
    <scope>NUCLEOTIDE SEQUENCE [LARGE SCALE GENOMIC DNA]</scope>
    <source>
        <strain evidence="1 2">TK</strain>
    </source>
</reference>
<dbReference type="InterPro" id="IPR036162">
    <property type="entry name" value="Resolvase-like_N_sf"/>
</dbReference>
<comment type="caution">
    <text evidence="1">The sequence shown here is derived from an EMBL/GenBank/DDBJ whole genome shotgun (WGS) entry which is preliminary data.</text>
</comment>
<evidence type="ECO:0000313" key="1">
    <source>
        <dbReference type="EMBL" id="KYQ89522.1"/>
    </source>
</evidence>
<protein>
    <submittedName>
        <fullName evidence="1">Uncharacterized protein</fullName>
    </submittedName>
</protein>